<dbReference type="RefSeq" id="WP_213753613.1">
    <property type="nucleotide sequence ID" value="NZ_JAHCQH010000004.1"/>
</dbReference>
<reference evidence="2" key="1">
    <citation type="submission" date="2021-05" db="EMBL/GenBank/DDBJ databases">
        <authorList>
            <person name="Sun Q."/>
            <person name="Inoue M."/>
        </authorList>
    </citation>
    <scope>NUCLEOTIDE SEQUENCE</scope>
    <source>
        <strain evidence="2">VKM B-3255</strain>
    </source>
</reference>
<dbReference type="EMBL" id="JAHCQH010000004">
    <property type="protein sequence ID" value="MBS9475760.1"/>
    <property type="molecule type" value="Genomic_DNA"/>
</dbReference>
<evidence type="ECO:0000313" key="3">
    <source>
        <dbReference type="Proteomes" id="UP001166585"/>
    </source>
</evidence>
<evidence type="ECO:0000313" key="2">
    <source>
        <dbReference type="EMBL" id="MBS9475760.1"/>
    </source>
</evidence>
<organism evidence="2 3">
    <name type="scientific">Ancylobacter radicis</name>
    <dbReference type="NCBI Taxonomy" id="2836179"/>
    <lineage>
        <taxon>Bacteria</taxon>
        <taxon>Pseudomonadati</taxon>
        <taxon>Pseudomonadota</taxon>
        <taxon>Alphaproteobacteria</taxon>
        <taxon>Hyphomicrobiales</taxon>
        <taxon>Xanthobacteraceae</taxon>
        <taxon>Ancylobacter</taxon>
    </lineage>
</organism>
<comment type="caution">
    <text evidence="2">The sequence shown here is derived from an EMBL/GenBank/DDBJ whole genome shotgun (WGS) entry which is preliminary data.</text>
</comment>
<accession>A0ABS5R3E8</accession>
<name>A0ABS5R3E8_9HYPH</name>
<proteinExistence type="predicted"/>
<protein>
    <recommendedName>
        <fullName evidence="4">DUF1640 domain-containing protein</fullName>
    </recommendedName>
</protein>
<keyword evidence="1" id="KW-1133">Transmembrane helix</keyword>
<evidence type="ECO:0008006" key="4">
    <source>
        <dbReference type="Google" id="ProtNLM"/>
    </source>
</evidence>
<dbReference type="Proteomes" id="UP001166585">
    <property type="component" value="Unassembled WGS sequence"/>
</dbReference>
<feature type="transmembrane region" description="Helical" evidence="1">
    <location>
        <begin position="54"/>
        <end position="76"/>
    </location>
</feature>
<sequence>MGAIPFDTLKLARTLRDKAHFTAEQAEGVADALADAFQDRVATKDDLALLEQRLTIKIGGMLVVAVGVLTALLKLIP</sequence>
<keyword evidence="1" id="KW-0472">Membrane</keyword>
<keyword evidence="1" id="KW-0812">Transmembrane</keyword>
<evidence type="ECO:0000256" key="1">
    <source>
        <dbReference type="SAM" id="Phobius"/>
    </source>
</evidence>
<keyword evidence="3" id="KW-1185">Reference proteome</keyword>
<gene>
    <name evidence="2" type="ORF">KIP89_01380</name>
</gene>